<proteinExistence type="predicted"/>
<reference evidence="2" key="1">
    <citation type="submission" date="2018-05" db="EMBL/GenBank/DDBJ databases">
        <title>Draft genome of Mucuna pruriens seed.</title>
        <authorList>
            <person name="Nnadi N.E."/>
            <person name="Vos R."/>
            <person name="Hasami M.H."/>
            <person name="Devisetty U.K."/>
            <person name="Aguiy J.C."/>
        </authorList>
    </citation>
    <scope>NUCLEOTIDE SEQUENCE [LARGE SCALE GENOMIC DNA]</scope>
    <source>
        <strain evidence="2">JCA_2017</strain>
    </source>
</reference>
<organism evidence="2 3">
    <name type="scientific">Mucuna pruriens</name>
    <name type="common">Velvet bean</name>
    <name type="synonym">Dolichos pruriens</name>
    <dbReference type="NCBI Taxonomy" id="157652"/>
    <lineage>
        <taxon>Eukaryota</taxon>
        <taxon>Viridiplantae</taxon>
        <taxon>Streptophyta</taxon>
        <taxon>Embryophyta</taxon>
        <taxon>Tracheophyta</taxon>
        <taxon>Spermatophyta</taxon>
        <taxon>Magnoliopsida</taxon>
        <taxon>eudicotyledons</taxon>
        <taxon>Gunneridae</taxon>
        <taxon>Pentapetalae</taxon>
        <taxon>rosids</taxon>
        <taxon>fabids</taxon>
        <taxon>Fabales</taxon>
        <taxon>Fabaceae</taxon>
        <taxon>Papilionoideae</taxon>
        <taxon>50 kb inversion clade</taxon>
        <taxon>NPAAA clade</taxon>
        <taxon>indigoferoid/millettioid clade</taxon>
        <taxon>Phaseoleae</taxon>
        <taxon>Mucuna</taxon>
    </lineage>
</organism>
<dbReference type="AlphaFoldDB" id="A0A371GPU8"/>
<dbReference type="EMBL" id="QJKJ01004832">
    <property type="protein sequence ID" value="RDX92597.1"/>
    <property type="molecule type" value="Genomic_DNA"/>
</dbReference>
<evidence type="ECO:0000313" key="2">
    <source>
        <dbReference type="EMBL" id="RDX92597.1"/>
    </source>
</evidence>
<name>A0A371GPU8_MUCPR</name>
<evidence type="ECO:0000259" key="1">
    <source>
        <dbReference type="Pfam" id="PF24924"/>
    </source>
</evidence>
<dbReference type="Pfam" id="PF24924">
    <property type="entry name" value="DUF7745"/>
    <property type="match status" value="1"/>
</dbReference>
<dbReference type="OrthoDB" id="976209at2759"/>
<protein>
    <recommendedName>
        <fullName evidence="1">DUF7745 domain-containing protein</fullName>
    </recommendedName>
</protein>
<feature type="domain" description="DUF7745" evidence="1">
    <location>
        <begin position="23"/>
        <end position="71"/>
    </location>
</feature>
<dbReference type="InterPro" id="IPR056647">
    <property type="entry name" value="DUF7745"/>
</dbReference>
<evidence type="ECO:0000313" key="3">
    <source>
        <dbReference type="Proteomes" id="UP000257109"/>
    </source>
</evidence>
<sequence length="73" mass="8516">MAREKRNQNGLEGIQKSYLEERLLVYGTVLFPHGDDFIDLAVVDAYLAKRERGENPTILLLTNTYYTLSYCWE</sequence>
<accession>A0A371GPU8</accession>
<dbReference type="Proteomes" id="UP000257109">
    <property type="component" value="Unassembled WGS sequence"/>
</dbReference>
<comment type="caution">
    <text evidence="2">The sequence shown here is derived from an EMBL/GenBank/DDBJ whole genome shotgun (WGS) entry which is preliminary data.</text>
</comment>
<gene>
    <name evidence="2" type="ORF">CR513_25257</name>
</gene>
<keyword evidence="3" id="KW-1185">Reference proteome</keyword>
<feature type="non-terminal residue" evidence="2">
    <location>
        <position position="1"/>
    </location>
</feature>